<evidence type="ECO:0000256" key="1">
    <source>
        <dbReference type="ARBA" id="ARBA00004474"/>
    </source>
</evidence>
<gene>
    <name evidence="5" type="primary">ycf35</name>
</gene>
<name>A0A345U6Y7_9FLOR</name>
<protein>
    <recommendedName>
        <fullName evidence="3">Uncharacterized protein ycf35</fullName>
    </recommendedName>
</protein>
<dbReference type="PANTHER" id="PTHR39638">
    <property type="entry name" value="YCF35"/>
    <property type="match status" value="1"/>
</dbReference>
<sequence length="129" mass="15202">MSHFSRIKTNITDLKILQKSLTDINLEYSMNKLHLQDSNGNLEYMDMVVRKNNTNIIGFLWNGQEYTFISDFDLWKNNHNICQENIVEKILQQYAINSIIEVSHAEGFTTRNQEKLHDGSIKLVVQRWN</sequence>
<dbReference type="GO" id="GO:0009536">
    <property type="term" value="C:plastid"/>
    <property type="evidence" value="ECO:0007669"/>
    <property type="project" value="UniProtKB-SubCell"/>
</dbReference>
<dbReference type="PANTHER" id="PTHR39638:SF2">
    <property type="entry name" value="YCF35"/>
    <property type="match status" value="1"/>
</dbReference>
<evidence type="ECO:0000256" key="2">
    <source>
        <dbReference type="ARBA" id="ARBA00009068"/>
    </source>
</evidence>
<dbReference type="Pfam" id="PF06868">
    <property type="entry name" value="DUF1257"/>
    <property type="match status" value="1"/>
</dbReference>
<dbReference type="AlphaFoldDB" id="A0A345U6Y7"/>
<evidence type="ECO:0000256" key="4">
    <source>
        <dbReference type="ARBA" id="ARBA00022640"/>
    </source>
</evidence>
<geneLocation type="chloroplast" evidence="5"/>
<keyword evidence="4 5" id="KW-0934">Plastid</keyword>
<dbReference type="GeneID" id="37623137"/>
<reference evidence="5" key="1">
    <citation type="submission" date="2018-05" db="EMBL/GenBank/DDBJ databases">
        <title>Organellar genomes of Gracilariaceae.</title>
        <authorList>
            <person name="Iha C."/>
            <person name="Oliveira M.C."/>
        </authorList>
    </citation>
    <scope>NUCLEOTIDE SEQUENCE</scope>
</reference>
<evidence type="ECO:0000313" key="5">
    <source>
        <dbReference type="EMBL" id="AXI96223.1"/>
    </source>
</evidence>
<accession>A0A345U6Y7</accession>
<organism evidence="5">
    <name type="scientific">Gracilaria ferox</name>
    <dbReference type="NCBI Taxonomy" id="1184158"/>
    <lineage>
        <taxon>Eukaryota</taxon>
        <taxon>Rhodophyta</taxon>
        <taxon>Florideophyceae</taxon>
        <taxon>Rhodymeniophycidae</taxon>
        <taxon>Gracilariales</taxon>
        <taxon>Gracilariaceae</taxon>
        <taxon>Gracilaria</taxon>
    </lineage>
</organism>
<proteinExistence type="inferred from homology"/>
<comment type="subcellular location">
    <subcellularLocation>
        <location evidence="1">Plastid</location>
    </subcellularLocation>
</comment>
<dbReference type="EMBL" id="MH396010">
    <property type="protein sequence ID" value="AXI96223.1"/>
    <property type="molecule type" value="Genomic_DNA"/>
</dbReference>
<comment type="similarity">
    <text evidence="2">Belongs to the ycf35 family.</text>
</comment>
<dbReference type="RefSeq" id="YP_009510550.1">
    <property type="nucleotide sequence ID" value="NC_039140.1"/>
</dbReference>
<evidence type="ECO:0000256" key="3">
    <source>
        <dbReference type="ARBA" id="ARBA00021585"/>
    </source>
</evidence>
<dbReference type="InterPro" id="IPR009666">
    <property type="entry name" value="Uncharacterised_Ycf35"/>
</dbReference>
<keyword evidence="5" id="KW-0150">Chloroplast</keyword>